<feature type="region of interest" description="Disordered" evidence="1">
    <location>
        <begin position="1"/>
        <end position="59"/>
    </location>
</feature>
<keyword evidence="3" id="KW-1185">Reference proteome</keyword>
<protein>
    <submittedName>
        <fullName evidence="2">Uncharacterized protein</fullName>
    </submittedName>
</protein>
<evidence type="ECO:0000313" key="2">
    <source>
        <dbReference type="EMBL" id="AAV44365.1"/>
    </source>
</evidence>
<feature type="compositionally biased region" description="Basic and acidic residues" evidence="1">
    <location>
        <begin position="25"/>
        <end position="41"/>
    </location>
</feature>
<keyword evidence="2" id="KW-0614">Plasmid</keyword>
<evidence type="ECO:0000256" key="1">
    <source>
        <dbReference type="SAM" id="MobiDB-lite"/>
    </source>
</evidence>
<reference evidence="2 3" key="1">
    <citation type="journal article" date="2004" name="Genome Res.">
        <title>Genome sequence of Haloarcula marismortui: a halophilic archaeon from the Dead Sea.</title>
        <authorList>
            <person name="Baliga N.S."/>
            <person name="Bonneau R."/>
            <person name="Facciotti M.T."/>
            <person name="Pan M."/>
            <person name="Glusman G."/>
            <person name="Deutsch E.W."/>
            <person name="Shannon P."/>
            <person name="Chiu Y."/>
            <person name="Weng R.S."/>
            <person name="Gan R.R."/>
            <person name="Hung P."/>
            <person name="Date S.V."/>
            <person name="Marcotte E."/>
            <person name="Hood L."/>
            <person name="Ng W.V."/>
        </authorList>
    </citation>
    <scope>NUCLEOTIDE SEQUENCE [LARGE SCALE GENOMIC DNA]</scope>
    <source>
        <strain evidence="3">ATCC 43049 / DSM 3752 / JCM 8966 / VKM B-1809</strain>
        <plasmid evidence="3">Plasmid pNG300</plasmid>
    </source>
</reference>
<gene>
    <name evidence="2" type="ordered locus">pNG3041</name>
</gene>
<name>Q5V804_HALMA</name>
<dbReference type="Proteomes" id="UP000001169">
    <property type="component" value="Plasmid pNG300"/>
</dbReference>
<dbReference type="EMBL" id="AY596292">
    <property type="protein sequence ID" value="AAV44365.1"/>
    <property type="molecule type" value="Genomic_DNA"/>
</dbReference>
<geneLocation type="plasmid" evidence="2 3">
    <name>pNG300</name>
</geneLocation>
<dbReference type="RefSeq" id="WP_011222215.1">
    <property type="nucleotide sequence ID" value="NC_006391.1"/>
</dbReference>
<evidence type="ECO:0000313" key="3">
    <source>
        <dbReference type="Proteomes" id="UP000001169"/>
    </source>
</evidence>
<sequence>MREHDPGDRQSPDNAAKPAYQPYRTEWHDIDEQRRARDWHESAGASRDLPTAELVGGGV</sequence>
<proteinExistence type="predicted"/>
<dbReference type="GeneID" id="3126734"/>
<dbReference type="EnsemblBacteria" id="AAV44365">
    <property type="protein sequence ID" value="AAV44365"/>
    <property type="gene ID" value="pNG3041"/>
</dbReference>
<dbReference type="KEGG" id="hma:pNG3041"/>
<feature type="compositionally biased region" description="Basic and acidic residues" evidence="1">
    <location>
        <begin position="1"/>
        <end position="11"/>
    </location>
</feature>
<accession>Q5V804</accession>
<dbReference type="HOGENOM" id="CLU_2949170_0_0_2"/>
<dbReference type="AlphaFoldDB" id="Q5V804"/>
<organism evidence="2 3">
    <name type="scientific">Haloarcula marismortui (strain ATCC 43049 / DSM 3752 / JCM 8966 / VKM B-1809)</name>
    <name type="common">Halobacterium marismortui</name>
    <dbReference type="NCBI Taxonomy" id="272569"/>
    <lineage>
        <taxon>Archaea</taxon>
        <taxon>Methanobacteriati</taxon>
        <taxon>Methanobacteriota</taxon>
        <taxon>Stenosarchaea group</taxon>
        <taxon>Halobacteria</taxon>
        <taxon>Halobacteriales</taxon>
        <taxon>Haloarculaceae</taxon>
        <taxon>Haloarcula</taxon>
    </lineage>
</organism>